<sequence length="474" mass="52519">MKKMRIKPVYKIAVIVVAGVTMQSCFVAKKYERPQVKTEDLYRTQAASTDTVSMASVAWDHIFTDPILQGYIKTGLQNNLDIRIALQNIVAAEATMKQGKAGYFPTLSTGADWTHQELSKNSQLGALFSSGGGKTNVDQYQLTGTLAWEADVWGKIRSNKRATNASYLQTIAANQLVKTQLIANIASTYYQLLSLDAQVKVAEQNLVNRNESIETIHALKDAGNVNEVGVKQTEAQKYATEVILADLKYNIVVLENTMSILLGEAPKAINRSDFASQNLAPQITLGVSAALLRNRPDVIAAEYNLVNTFELTNVARSSFYPSLKITATGGLQSIDIKEWMSARSLFANVVTGLTQPIFNQRQIKTRYEVAKANQEQAYLQFEKSLLTAGKEVSDALAMYNNETYKISVREQQVDALRKAADYSDELLTYGLVNYLEVLTAKDNALTTELNLIDNKYKQYNAVITLYRALGGGWQ</sequence>
<dbReference type="PANTHER" id="PTHR30203">
    <property type="entry name" value="OUTER MEMBRANE CATION EFFLUX PROTEIN"/>
    <property type="match status" value="1"/>
</dbReference>
<comment type="subcellular location">
    <subcellularLocation>
        <location evidence="2">Cell membrane</location>
        <topology evidence="2">Lipid-anchor</topology>
    </subcellularLocation>
</comment>
<dbReference type="NCBIfam" id="TIGR01845">
    <property type="entry name" value="outer_NodT"/>
    <property type="match status" value="1"/>
</dbReference>
<keyword evidence="2" id="KW-1134">Transmembrane beta strand</keyword>
<dbReference type="GO" id="GO:0015562">
    <property type="term" value="F:efflux transmembrane transporter activity"/>
    <property type="evidence" value="ECO:0007669"/>
    <property type="project" value="InterPro"/>
</dbReference>
<dbReference type="PROSITE" id="PS51257">
    <property type="entry name" value="PROKAR_LIPOPROTEIN"/>
    <property type="match status" value="1"/>
</dbReference>
<proteinExistence type="inferred from homology"/>
<name>A0A2S1LKR2_9FLAO</name>
<dbReference type="Gene3D" id="2.20.200.10">
    <property type="entry name" value="Outer membrane efflux proteins (OEP)"/>
    <property type="match status" value="1"/>
</dbReference>
<dbReference type="GO" id="GO:0005886">
    <property type="term" value="C:plasma membrane"/>
    <property type="evidence" value="ECO:0007669"/>
    <property type="project" value="UniProtKB-SubCell"/>
</dbReference>
<keyword evidence="2" id="KW-0812">Transmembrane</keyword>
<evidence type="ECO:0008006" key="5">
    <source>
        <dbReference type="Google" id="ProtNLM"/>
    </source>
</evidence>
<dbReference type="OrthoDB" id="9770517at2"/>
<evidence type="ECO:0000313" key="3">
    <source>
        <dbReference type="EMBL" id="AWG24354.1"/>
    </source>
</evidence>
<comment type="similarity">
    <text evidence="1 2">Belongs to the outer membrane factor (OMF) (TC 1.B.17) family.</text>
</comment>
<dbReference type="Gene3D" id="1.20.1600.10">
    <property type="entry name" value="Outer membrane efflux proteins (OEP)"/>
    <property type="match status" value="1"/>
</dbReference>
<dbReference type="Proteomes" id="UP000244677">
    <property type="component" value="Chromosome"/>
</dbReference>
<dbReference type="InterPro" id="IPR003423">
    <property type="entry name" value="OMP_efflux"/>
</dbReference>
<dbReference type="Pfam" id="PF02321">
    <property type="entry name" value="OEP"/>
    <property type="match status" value="2"/>
</dbReference>
<dbReference type="KEGG" id="fki:FK004_03470"/>
<evidence type="ECO:0000256" key="1">
    <source>
        <dbReference type="ARBA" id="ARBA00007613"/>
    </source>
</evidence>
<keyword evidence="2" id="KW-0472">Membrane</keyword>
<protein>
    <recommendedName>
        <fullName evidence="5">RND transporter</fullName>
    </recommendedName>
</protein>
<keyword evidence="4" id="KW-1185">Reference proteome</keyword>
<evidence type="ECO:0000256" key="2">
    <source>
        <dbReference type="RuleBase" id="RU362097"/>
    </source>
</evidence>
<dbReference type="PANTHER" id="PTHR30203:SF33">
    <property type="entry name" value="BLR4455 PROTEIN"/>
    <property type="match status" value="1"/>
</dbReference>
<dbReference type="InterPro" id="IPR010131">
    <property type="entry name" value="MdtP/NodT-like"/>
</dbReference>
<accession>A0A2S1LKR2</accession>
<reference evidence="3 4" key="1">
    <citation type="submission" date="2017-04" db="EMBL/GenBank/DDBJ databases">
        <title>Complete genome sequence of Flavobacterium kingsejong AJ004.</title>
        <authorList>
            <person name="Lee P.C."/>
        </authorList>
    </citation>
    <scope>NUCLEOTIDE SEQUENCE [LARGE SCALE GENOMIC DNA]</scope>
    <source>
        <strain evidence="3 4">AJ004</strain>
    </source>
</reference>
<dbReference type="AlphaFoldDB" id="A0A2S1LKR2"/>
<gene>
    <name evidence="3" type="ORF">FK004_03470</name>
</gene>
<dbReference type="SUPFAM" id="SSF56954">
    <property type="entry name" value="Outer membrane efflux proteins (OEP)"/>
    <property type="match status" value="1"/>
</dbReference>
<evidence type="ECO:0000313" key="4">
    <source>
        <dbReference type="Proteomes" id="UP000244677"/>
    </source>
</evidence>
<organism evidence="3 4">
    <name type="scientific">Flavobacterium kingsejongi</name>
    <dbReference type="NCBI Taxonomy" id="1678728"/>
    <lineage>
        <taxon>Bacteria</taxon>
        <taxon>Pseudomonadati</taxon>
        <taxon>Bacteroidota</taxon>
        <taxon>Flavobacteriia</taxon>
        <taxon>Flavobacteriales</taxon>
        <taxon>Flavobacteriaceae</taxon>
        <taxon>Flavobacterium</taxon>
    </lineage>
</organism>
<keyword evidence="2" id="KW-0564">Palmitate</keyword>
<dbReference type="EMBL" id="CP020919">
    <property type="protein sequence ID" value="AWG24354.1"/>
    <property type="molecule type" value="Genomic_DNA"/>
</dbReference>
<keyword evidence="2" id="KW-0449">Lipoprotein</keyword>